<evidence type="ECO:0000313" key="2">
    <source>
        <dbReference type="EMBL" id="ULT83136.1"/>
    </source>
</evidence>
<proteinExistence type="predicted"/>
<accession>A0AAE8ZU91</accession>
<gene>
    <name evidence="2" type="ORF">L3Y34_012407</name>
</gene>
<dbReference type="EMBL" id="CP090896">
    <property type="protein sequence ID" value="ULT83136.1"/>
    <property type="molecule type" value="Genomic_DNA"/>
</dbReference>
<organism evidence="2 3">
    <name type="scientific">Caenorhabditis briggsae</name>
    <dbReference type="NCBI Taxonomy" id="6238"/>
    <lineage>
        <taxon>Eukaryota</taxon>
        <taxon>Metazoa</taxon>
        <taxon>Ecdysozoa</taxon>
        <taxon>Nematoda</taxon>
        <taxon>Chromadorea</taxon>
        <taxon>Rhabditida</taxon>
        <taxon>Rhabditina</taxon>
        <taxon>Rhabditomorpha</taxon>
        <taxon>Rhabditoidea</taxon>
        <taxon>Rhabditidae</taxon>
        <taxon>Peloderinae</taxon>
        <taxon>Caenorhabditis</taxon>
    </lineage>
</organism>
<feature type="coiled-coil region" evidence="1">
    <location>
        <begin position="275"/>
        <end position="316"/>
    </location>
</feature>
<keyword evidence="1" id="KW-0175">Coiled coil</keyword>
<dbReference type="Proteomes" id="UP000827892">
    <property type="component" value="Chromosome X"/>
</dbReference>
<name>A0AAE8ZU91_CAEBR</name>
<sequence>MSENPPNPIYDKDKHPFNYMLEQMTFIFKDAGKPTEEQLAVFVRCVENVHTAKTHYENGELDRSVERRKLNTRENVAALAECEKKTEWLVDIVTPEEHREICKIRLETVWIGRENEDLKRNLKYQFLLFQKKELEHIEEFGNKMTDHHLECLKMKMPIDMLALSLSEMSISDELKEQALHFDYENPKPVAFYLNCLETMFNKIAPNATEEQRDSFKGMKRNLFLTHIETITLIKNKTEGKINKDKEKVKKWMDEYDAVKLFALEGDGRIATEETLEEAKYKRDKAVKEMENLQFELAAIDDKLIAQEKEYKELVKKTEVENEREIVCHYEEMAALQMELAMKPCH</sequence>
<protein>
    <submittedName>
        <fullName evidence="2">Uncharacterized protein</fullName>
    </submittedName>
</protein>
<dbReference type="AlphaFoldDB" id="A0AAE8ZU91"/>
<evidence type="ECO:0000256" key="1">
    <source>
        <dbReference type="SAM" id="Coils"/>
    </source>
</evidence>
<reference evidence="2 3" key="1">
    <citation type="submission" date="2022-05" db="EMBL/GenBank/DDBJ databases">
        <title>Chromosome-level reference genomes for two strains of Caenorhabditis briggsae: an improved platform for comparative genomics.</title>
        <authorList>
            <person name="Stevens L."/>
            <person name="Andersen E.C."/>
        </authorList>
    </citation>
    <scope>NUCLEOTIDE SEQUENCE [LARGE SCALE GENOMIC DNA]</scope>
    <source>
        <strain evidence="2">QX1410_ONT</strain>
        <tissue evidence="2">Whole-organism</tissue>
    </source>
</reference>
<evidence type="ECO:0000313" key="3">
    <source>
        <dbReference type="Proteomes" id="UP000827892"/>
    </source>
</evidence>